<dbReference type="Pfam" id="PF17207">
    <property type="entry name" value="MCM_OB"/>
    <property type="match status" value="1"/>
</dbReference>
<evidence type="ECO:0000256" key="4">
    <source>
        <dbReference type="ARBA" id="ARBA00022705"/>
    </source>
</evidence>
<dbReference type="SMART" id="SM00350">
    <property type="entry name" value="MCM"/>
    <property type="match status" value="1"/>
</dbReference>
<dbReference type="Gene3D" id="3.30.1640.10">
    <property type="entry name" value="mini-chromosome maintenance (MCM) complex, chain A, domain 1"/>
    <property type="match status" value="1"/>
</dbReference>
<evidence type="ECO:0000256" key="2">
    <source>
        <dbReference type="ARBA" id="ARBA00008010"/>
    </source>
</evidence>
<dbReference type="GO" id="GO:0042555">
    <property type="term" value="C:MCM complex"/>
    <property type="evidence" value="ECO:0007669"/>
    <property type="project" value="UniProtKB-UniRule"/>
</dbReference>
<dbReference type="PRINTS" id="PR01662">
    <property type="entry name" value="MCMPROTEIN6"/>
</dbReference>
<dbReference type="Pfam" id="PF17855">
    <property type="entry name" value="MCM_lid"/>
    <property type="match status" value="1"/>
</dbReference>
<dbReference type="Gene3D" id="3.40.50.300">
    <property type="entry name" value="P-loop containing nucleotide triphosphate hydrolases"/>
    <property type="match status" value="1"/>
</dbReference>
<evidence type="ECO:0000256" key="15">
    <source>
        <dbReference type="SAM" id="MobiDB-lite"/>
    </source>
</evidence>
<dbReference type="PROSITE" id="PS00847">
    <property type="entry name" value="MCM_1"/>
    <property type="match status" value="1"/>
</dbReference>
<dbReference type="PROSITE" id="PS50051">
    <property type="entry name" value="MCM_2"/>
    <property type="match status" value="1"/>
</dbReference>
<dbReference type="InterPro" id="IPR018525">
    <property type="entry name" value="MCM_CS"/>
</dbReference>
<dbReference type="Gene3D" id="2.20.28.10">
    <property type="match status" value="1"/>
</dbReference>
<keyword evidence="10" id="KW-0539">Nucleus</keyword>
<dbReference type="GO" id="GO:0003697">
    <property type="term" value="F:single-stranded DNA binding"/>
    <property type="evidence" value="ECO:0007669"/>
    <property type="project" value="TreeGrafter"/>
</dbReference>
<dbReference type="FunFam" id="3.30.1640.10:FF:000009">
    <property type="entry name" value="DNA helicase"/>
    <property type="match status" value="1"/>
</dbReference>
<dbReference type="SUPFAM" id="SSF52540">
    <property type="entry name" value="P-loop containing nucleoside triphosphate hydrolases"/>
    <property type="match status" value="1"/>
</dbReference>
<dbReference type="AlphaFoldDB" id="A0A5N6TNN0"/>
<evidence type="ECO:0000256" key="8">
    <source>
        <dbReference type="ARBA" id="ARBA00022840"/>
    </source>
</evidence>
<comment type="subunit">
    <text evidence="14">Component of the MCM2-7 complex.</text>
</comment>
<dbReference type="Proteomes" id="UP000325780">
    <property type="component" value="Unassembled WGS sequence"/>
</dbReference>
<dbReference type="FunFam" id="2.20.28.10:FF:000003">
    <property type="entry name" value="DNA helicase"/>
    <property type="match status" value="1"/>
</dbReference>
<keyword evidence="18" id="KW-1185">Reference proteome</keyword>
<dbReference type="InterPro" id="IPR012340">
    <property type="entry name" value="NA-bd_OB-fold"/>
</dbReference>
<keyword evidence="6 14" id="KW-0378">Hydrolase</keyword>
<evidence type="ECO:0000256" key="14">
    <source>
        <dbReference type="RuleBase" id="RU368064"/>
    </source>
</evidence>
<dbReference type="GO" id="GO:0097373">
    <property type="term" value="C:MCM core complex"/>
    <property type="evidence" value="ECO:0007669"/>
    <property type="project" value="UniProtKB-ARBA"/>
</dbReference>
<dbReference type="GO" id="GO:0000727">
    <property type="term" value="P:double-strand break repair via break-induced replication"/>
    <property type="evidence" value="ECO:0007669"/>
    <property type="project" value="TreeGrafter"/>
</dbReference>
<dbReference type="GO" id="GO:1990518">
    <property type="term" value="F:single-stranded 3'-5' DNA helicase activity"/>
    <property type="evidence" value="ECO:0007669"/>
    <property type="project" value="TreeGrafter"/>
</dbReference>
<feature type="domain" description="MCM C-terminal AAA(+) ATPase" evidence="16">
    <location>
        <begin position="486"/>
        <end position="694"/>
    </location>
</feature>
<dbReference type="Gene3D" id="1.20.58.870">
    <property type="match status" value="1"/>
</dbReference>
<dbReference type="GO" id="GO:0031261">
    <property type="term" value="C:DNA replication preinitiation complex"/>
    <property type="evidence" value="ECO:0007669"/>
    <property type="project" value="UniProtKB-ARBA"/>
</dbReference>
<evidence type="ECO:0000256" key="13">
    <source>
        <dbReference type="RuleBase" id="RU004070"/>
    </source>
</evidence>
<organism evidence="17 18">
    <name type="scientific">Aspergillus avenaceus</name>
    <dbReference type="NCBI Taxonomy" id="36643"/>
    <lineage>
        <taxon>Eukaryota</taxon>
        <taxon>Fungi</taxon>
        <taxon>Dikarya</taxon>
        <taxon>Ascomycota</taxon>
        <taxon>Pezizomycotina</taxon>
        <taxon>Eurotiomycetes</taxon>
        <taxon>Eurotiomycetidae</taxon>
        <taxon>Eurotiales</taxon>
        <taxon>Aspergillaceae</taxon>
        <taxon>Aspergillus</taxon>
        <taxon>Aspergillus subgen. Circumdati</taxon>
    </lineage>
</organism>
<dbReference type="Pfam" id="PF14551">
    <property type="entry name" value="MCM_N"/>
    <property type="match status" value="1"/>
</dbReference>
<dbReference type="InterPro" id="IPR027925">
    <property type="entry name" value="MCM_N"/>
</dbReference>
<dbReference type="GO" id="GO:0043596">
    <property type="term" value="C:nuclear replication fork"/>
    <property type="evidence" value="ECO:0007669"/>
    <property type="project" value="UniProtKB-ARBA"/>
</dbReference>
<keyword evidence="4 14" id="KW-0235">DNA replication</keyword>
<dbReference type="InterPro" id="IPR033762">
    <property type="entry name" value="MCM_OB"/>
</dbReference>
<dbReference type="PANTHER" id="PTHR11630:SF43">
    <property type="entry name" value="DNA REPLICATION LICENSING FACTOR MCM6"/>
    <property type="match status" value="1"/>
</dbReference>
<evidence type="ECO:0000256" key="5">
    <source>
        <dbReference type="ARBA" id="ARBA00022741"/>
    </source>
</evidence>
<dbReference type="GO" id="GO:0005656">
    <property type="term" value="C:nuclear pre-replicative complex"/>
    <property type="evidence" value="ECO:0007669"/>
    <property type="project" value="UniProtKB-ARBA"/>
</dbReference>
<feature type="compositionally biased region" description="Acidic residues" evidence="15">
    <location>
        <begin position="805"/>
        <end position="825"/>
    </location>
</feature>
<feature type="compositionally biased region" description="Basic and acidic residues" evidence="15">
    <location>
        <begin position="826"/>
        <end position="843"/>
    </location>
</feature>
<evidence type="ECO:0000256" key="10">
    <source>
        <dbReference type="ARBA" id="ARBA00023242"/>
    </source>
</evidence>
<keyword evidence="11 14" id="KW-0131">Cell cycle</keyword>
<dbReference type="Pfam" id="PF00493">
    <property type="entry name" value="MCM"/>
    <property type="match status" value="1"/>
</dbReference>
<evidence type="ECO:0000256" key="1">
    <source>
        <dbReference type="ARBA" id="ARBA00004123"/>
    </source>
</evidence>
<comment type="function">
    <text evidence="14">Acts as component of the MCM2-7 complex (MCM complex) which is the replicative helicase essential for 'once per cell cycle' DNA replication initiation and elongation in eukaryotic cells. The active ATPase sites in the MCM2-7 ring are formed through the interaction surfaces of two neighboring subunits such that a critical structure of a conserved arginine finger motif is provided in trans relative to the ATP-binding site of the Walker A box of the adjacent subunit. The six ATPase active sites, however, are likely to contribute differentially to the complex helicase activity.</text>
</comment>
<keyword evidence="9 13" id="KW-0238">DNA-binding</keyword>
<dbReference type="GO" id="GO:0005524">
    <property type="term" value="F:ATP binding"/>
    <property type="evidence" value="ECO:0007669"/>
    <property type="project" value="UniProtKB-UniRule"/>
</dbReference>
<dbReference type="OrthoDB" id="1744952at2759"/>
<comment type="catalytic activity">
    <reaction evidence="14">
        <text>ATP + H2O = ADP + phosphate + H(+)</text>
        <dbReference type="Rhea" id="RHEA:13065"/>
        <dbReference type="ChEBI" id="CHEBI:15377"/>
        <dbReference type="ChEBI" id="CHEBI:15378"/>
        <dbReference type="ChEBI" id="CHEBI:30616"/>
        <dbReference type="ChEBI" id="CHEBI:43474"/>
        <dbReference type="ChEBI" id="CHEBI:456216"/>
        <dbReference type="EC" id="3.6.4.12"/>
    </reaction>
</comment>
<dbReference type="InterPro" id="IPR001208">
    <property type="entry name" value="MCM_dom"/>
</dbReference>
<protein>
    <recommendedName>
        <fullName evidence="12 14">DNA replication licensing factor MCM6</fullName>
        <ecNumber evidence="3 14">3.6.4.12</ecNumber>
    </recommendedName>
</protein>
<reference evidence="17 18" key="1">
    <citation type="submission" date="2019-04" db="EMBL/GenBank/DDBJ databases">
        <title>Friends and foes A comparative genomics study of 23 Aspergillus species from section Flavi.</title>
        <authorList>
            <consortium name="DOE Joint Genome Institute"/>
            <person name="Kjaerbolling I."/>
            <person name="Vesth T."/>
            <person name="Frisvad J.C."/>
            <person name="Nybo J.L."/>
            <person name="Theobald S."/>
            <person name="Kildgaard S."/>
            <person name="Isbrandt T."/>
            <person name="Kuo A."/>
            <person name="Sato A."/>
            <person name="Lyhne E.K."/>
            <person name="Kogle M.E."/>
            <person name="Wiebenga A."/>
            <person name="Kun R.S."/>
            <person name="Lubbers R.J."/>
            <person name="Makela M.R."/>
            <person name="Barry K."/>
            <person name="Chovatia M."/>
            <person name="Clum A."/>
            <person name="Daum C."/>
            <person name="Haridas S."/>
            <person name="He G."/>
            <person name="LaButti K."/>
            <person name="Lipzen A."/>
            <person name="Mondo S."/>
            <person name="Riley R."/>
            <person name="Salamov A."/>
            <person name="Simmons B.A."/>
            <person name="Magnuson J.K."/>
            <person name="Henrissat B."/>
            <person name="Mortensen U.H."/>
            <person name="Larsen T.O."/>
            <person name="Devries R.P."/>
            <person name="Grigoriev I.V."/>
            <person name="Machida M."/>
            <person name="Baker S.E."/>
            <person name="Andersen M.R."/>
        </authorList>
    </citation>
    <scope>NUCLEOTIDE SEQUENCE [LARGE SCALE GENOMIC DNA]</scope>
    <source>
        <strain evidence="17 18">IBT 18842</strain>
    </source>
</reference>
<evidence type="ECO:0000256" key="7">
    <source>
        <dbReference type="ARBA" id="ARBA00022806"/>
    </source>
</evidence>
<keyword evidence="8 13" id="KW-0067">ATP-binding</keyword>
<dbReference type="PANTHER" id="PTHR11630">
    <property type="entry name" value="DNA REPLICATION LICENSING FACTOR MCM FAMILY MEMBER"/>
    <property type="match status" value="1"/>
</dbReference>
<comment type="subcellular location">
    <subcellularLocation>
        <location evidence="1 14">Nucleus</location>
    </subcellularLocation>
</comment>
<evidence type="ECO:0000259" key="16">
    <source>
        <dbReference type="PROSITE" id="PS50051"/>
    </source>
</evidence>
<dbReference type="FunFam" id="1.20.58.870:FF:000002">
    <property type="entry name" value="DNA helicase"/>
    <property type="match status" value="1"/>
</dbReference>
<dbReference type="FunFam" id="3.40.50.300:FF:000115">
    <property type="entry name" value="DNA helicase"/>
    <property type="match status" value="1"/>
</dbReference>
<evidence type="ECO:0000256" key="6">
    <source>
        <dbReference type="ARBA" id="ARBA00022801"/>
    </source>
</evidence>
<evidence type="ECO:0000256" key="9">
    <source>
        <dbReference type="ARBA" id="ARBA00023125"/>
    </source>
</evidence>
<dbReference type="InterPro" id="IPR041562">
    <property type="entry name" value="MCM_lid"/>
</dbReference>
<evidence type="ECO:0000256" key="12">
    <source>
        <dbReference type="ARBA" id="ARBA00073495"/>
    </source>
</evidence>
<evidence type="ECO:0000256" key="3">
    <source>
        <dbReference type="ARBA" id="ARBA00012551"/>
    </source>
</evidence>
<proteinExistence type="inferred from homology"/>
<feature type="region of interest" description="Disordered" evidence="15">
    <location>
        <begin position="14"/>
        <end position="79"/>
    </location>
</feature>
<dbReference type="EC" id="3.6.4.12" evidence="3 14"/>
<dbReference type="PRINTS" id="PR01657">
    <property type="entry name" value="MCMFAMILY"/>
</dbReference>
<dbReference type="GO" id="GO:0006279">
    <property type="term" value="P:premeiotic DNA replication"/>
    <property type="evidence" value="ECO:0007669"/>
    <property type="project" value="UniProtKB-ARBA"/>
</dbReference>
<dbReference type="Pfam" id="PF18263">
    <property type="entry name" value="WHD_MCM6"/>
    <property type="match status" value="1"/>
</dbReference>
<dbReference type="Gene3D" id="2.40.50.140">
    <property type="entry name" value="Nucleic acid-binding proteins"/>
    <property type="match status" value="1"/>
</dbReference>
<dbReference type="GO" id="GO:1902969">
    <property type="term" value="P:mitotic DNA replication"/>
    <property type="evidence" value="ECO:0007669"/>
    <property type="project" value="TreeGrafter"/>
</dbReference>
<accession>A0A5N6TNN0</accession>
<dbReference type="GO" id="GO:0016887">
    <property type="term" value="F:ATP hydrolysis activity"/>
    <property type="evidence" value="ECO:0007669"/>
    <property type="project" value="RHEA"/>
</dbReference>
<dbReference type="InterPro" id="IPR041024">
    <property type="entry name" value="Mcm6_C"/>
</dbReference>
<keyword evidence="5 13" id="KW-0547">Nucleotide-binding</keyword>
<dbReference type="InterPro" id="IPR031327">
    <property type="entry name" value="MCM"/>
</dbReference>
<gene>
    <name evidence="17" type="ORF">BDV25DRAFT_159325</name>
</gene>
<evidence type="ECO:0000256" key="11">
    <source>
        <dbReference type="ARBA" id="ARBA00023306"/>
    </source>
</evidence>
<comment type="similarity">
    <text evidence="2 13">Belongs to the MCM family.</text>
</comment>
<dbReference type="InterPro" id="IPR027417">
    <property type="entry name" value="P-loop_NTPase"/>
</dbReference>
<evidence type="ECO:0000313" key="17">
    <source>
        <dbReference type="EMBL" id="KAE8147934.1"/>
    </source>
</evidence>
<evidence type="ECO:0000313" key="18">
    <source>
        <dbReference type="Proteomes" id="UP000325780"/>
    </source>
</evidence>
<dbReference type="EMBL" id="ML742184">
    <property type="protein sequence ID" value="KAE8147934.1"/>
    <property type="molecule type" value="Genomic_DNA"/>
</dbReference>
<dbReference type="SUPFAM" id="SSF50249">
    <property type="entry name" value="Nucleic acid-binding proteins"/>
    <property type="match status" value="1"/>
</dbReference>
<sequence>MSSLFDAVLQSELGSTAGSRDHGLHSDQLPSSRPHPPSESNGPMSDMHAFPDDQVPESTTSTANRLRKPYLPGPPPLVDVAGEKVQQAFEELLETYKEEQTWTAPPPSSEIFSDKYYVAQVHGMSKFGLSTLYVDFTHLTSLDNPILADAIANQYYRFHPFLTKALHNLIAKYEPDYFMSHRKVESIASEAGTSLMAANSSTAVSENPEFERSVREKTRHQQTDKLFSLAFYNLPLVSRLRQLRTSQIGKLLSISGTVTRTSEIRPELSLGTFICENCKTVCPDVEQTFKYTEPAECPNQTCGNRSGWRLDIGKSTFVDWQKVKLQESSHEIPTGSMPRTMDVILRGEMVDRIKAGERCIFTGTLIVVPDVSQLGLPGVRPEAVRDDSAFRGGDVGGGGVSGLKALGARDLTYRLAFLACMVTPDTTTPGQQSNQQLNGQSNNILASLNQVSEPESNEDKAQEAFLHTLTPYEVQDLKQLVHSDYIYSRLVDSIAPMIYGHRQIKKGLLLQLIGGVSKSTEQESMQLRGDINICIVGDPSTSKSQFLKYICSLHPRAVYTSGKASSAAGLTASVVKDAETGEFTIEAGALMLANGGGICAIDEFDKMDISDQVAIHEAMEQQTISIAKAGIHTTLNARASILAAANPIGGRYNPKATLRANLNFSAPIMSRFDLFFVIRDEPKESVDRNLADHIINVHMNRDEAVQPELSTEQLQRYIRFARTFRPVFTDEAKALLVEKYKELRANDSQGGTGRSSYRITVRQLESLIRLSEAVAKVNCVEEIVPRFVQEAYDLLRQSIVTVEKDDVDVDDEEPVNANDDDEDHEMADGGRDREGDSPMRDDTGEQPAPSRPRTKITFDKYMKILNLVVRRVNEDESTSGEGVEQEDLIVWYLEQIESELENEDDLQRERSLAVKVLKRMVKDNILMPIRGEGLVNAADDEQTESQRIVYVLHPNCAVDDIVLPEKK</sequence>
<name>A0A5N6TNN0_ASPAV</name>
<dbReference type="GO" id="GO:0006270">
    <property type="term" value="P:DNA replication initiation"/>
    <property type="evidence" value="ECO:0007669"/>
    <property type="project" value="UniProtKB-UniRule"/>
</dbReference>
<dbReference type="CDD" id="cd17757">
    <property type="entry name" value="MCM6"/>
    <property type="match status" value="1"/>
</dbReference>
<keyword evidence="7 14" id="KW-0347">Helicase</keyword>
<feature type="region of interest" description="Disordered" evidence="15">
    <location>
        <begin position="805"/>
        <end position="855"/>
    </location>
</feature>
<dbReference type="InterPro" id="IPR008049">
    <property type="entry name" value="MCM6"/>
</dbReference>